<dbReference type="GO" id="GO:0003729">
    <property type="term" value="F:mRNA binding"/>
    <property type="evidence" value="ECO:0007669"/>
    <property type="project" value="TreeGrafter"/>
</dbReference>
<evidence type="ECO:0000256" key="3">
    <source>
        <dbReference type="SAM" id="MobiDB-lite"/>
    </source>
</evidence>
<keyword evidence="7" id="KW-1185">Reference proteome</keyword>
<feature type="domain" description="Poly(A) RNA polymerase mitochondrial-like central palm" evidence="5">
    <location>
        <begin position="75"/>
        <end position="157"/>
    </location>
</feature>
<dbReference type="Gene3D" id="1.10.1410.10">
    <property type="match status" value="1"/>
</dbReference>
<feature type="compositionally biased region" description="Polar residues" evidence="3">
    <location>
        <begin position="189"/>
        <end position="201"/>
    </location>
</feature>
<sequence>MATTTTNRTASDDDDDDSDMDEAEDFLAFDDNNSNKEPKEETKEDDDDDDGTPSDLPPWMDYHTNVRRVTPLVALHNEIVGFCNLMSPMPEEMEQRKALVERFKVLAHKVFGKEEEEKCQVVVFGSQATGLFLPTSDIDIVLQLPEEEQKKKDEEENADNNSADSSKPPKEEADDNNSEGDDTADSKPTGESTDNNNNSQEQKGENNIEEPPEGSWKDMREKSPLDRLADALREEWIDELSYLEVLSKTKVPLVKFTHGPTNLSVDVSFSFQQKQETGPGAATLIKTLMEAMPPLRPLIFVLKYFLKARVLNEPYSGGVGSYMLQLMIVSFLQHRERDAVTFGKPGLYNLGCLLVEFFDLYGTKFNYPTTGLSVRHDGAFFRKGERKEAFLAPNRVFSIAVENPLDITMDVGRASFRYNTVQRSFAAAYKVLLAHVANPAQPTVSILGTILPPSDEMMARKRAKKTSSALTAARGGTGTDGGDSPQRKKRRFR</sequence>
<dbReference type="InterPro" id="IPR054708">
    <property type="entry name" value="MTPAP-like_central"/>
</dbReference>
<dbReference type="EMBL" id="CAICTM010000559">
    <property type="protein sequence ID" value="CAB9512892.1"/>
    <property type="molecule type" value="Genomic_DNA"/>
</dbReference>
<name>A0A9N8HHF7_9STRA</name>
<evidence type="ECO:0000256" key="2">
    <source>
        <dbReference type="ARBA" id="ARBA00022842"/>
    </source>
</evidence>
<accession>A0A9N8HHF7</accession>
<dbReference type="SUPFAM" id="SSF81301">
    <property type="entry name" value="Nucleotidyltransferase"/>
    <property type="match status" value="1"/>
</dbReference>
<dbReference type="Proteomes" id="UP001153069">
    <property type="component" value="Unassembled WGS sequence"/>
</dbReference>
<dbReference type="Pfam" id="PF03828">
    <property type="entry name" value="PAP_assoc"/>
    <property type="match status" value="1"/>
</dbReference>
<feature type="region of interest" description="Disordered" evidence="3">
    <location>
        <begin position="460"/>
        <end position="493"/>
    </location>
</feature>
<feature type="compositionally biased region" description="Acidic residues" evidence="3">
    <location>
        <begin position="172"/>
        <end position="183"/>
    </location>
</feature>
<gene>
    <name evidence="6" type="ORF">SEMRO_560_G166650.1</name>
</gene>
<dbReference type="InterPro" id="IPR045862">
    <property type="entry name" value="Trf4-like"/>
</dbReference>
<feature type="compositionally biased region" description="Acidic residues" evidence="3">
    <location>
        <begin position="12"/>
        <end position="28"/>
    </location>
</feature>
<comment type="caution">
    <text evidence="6">The sequence shown here is derived from an EMBL/GenBank/DDBJ whole genome shotgun (WGS) entry which is preliminary data.</text>
</comment>
<evidence type="ECO:0000259" key="4">
    <source>
        <dbReference type="Pfam" id="PF03828"/>
    </source>
</evidence>
<dbReference type="InterPro" id="IPR043519">
    <property type="entry name" value="NT_sf"/>
</dbReference>
<keyword evidence="2" id="KW-0460">Magnesium</keyword>
<dbReference type="InterPro" id="IPR002058">
    <property type="entry name" value="PAP_assoc"/>
</dbReference>
<evidence type="ECO:0000259" key="5">
    <source>
        <dbReference type="Pfam" id="PF22600"/>
    </source>
</evidence>
<dbReference type="GO" id="GO:0046872">
    <property type="term" value="F:metal ion binding"/>
    <property type="evidence" value="ECO:0007669"/>
    <property type="project" value="UniProtKB-KW"/>
</dbReference>
<protein>
    <submittedName>
        <fullName evidence="6">Canonical poly(A) RNA polymerase PAPD7</fullName>
    </submittedName>
</protein>
<dbReference type="GO" id="GO:0005730">
    <property type="term" value="C:nucleolus"/>
    <property type="evidence" value="ECO:0007669"/>
    <property type="project" value="TreeGrafter"/>
</dbReference>
<feature type="compositionally biased region" description="Acidic residues" evidence="3">
    <location>
        <begin position="43"/>
        <end position="52"/>
    </location>
</feature>
<dbReference type="GO" id="GO:1990817">
    <property type="term" value="F:poly(A) RNA polymerase activity"/>
    <property type="evidence" value="ECO:0007669"/>
    <property type="project" value="InterPro"/>
</dbReference>
<dbReference type="SUPFAM" id="SSF81631">
    <property type="entry name" value="PAP/OAS1 substrate-binding domain"/>
    <property type="match status" value="1"/>
</dbReference>
<evidence type="ECO:0000313" key="7">
    <source>
        <dbReference type="Proteomes" id="UP001153069"/>
    </source>
</evidence>
<reference evidence="6" key="1">
    <citation type="submission" date="2020-06" db="EMBL/GenBank/DDBJ databases">
        <authorList>
            <consortium name="Plant Systems Biology data submission"/>
        </authorList>
    </citation>
    <scope>NUCLEOTIDE SEQUENCE</scope>
    <source>
        <strain evidence="6">D6</strain>
    </source>
</reference>
<feature type="domain" description="PAP-associated" evidence="4">
    <location>
        <begin position="349"/>
        <end position="408"/>
    </location>
</feature>
<dbReference type="GO" id="GO:0031499">
    <property type="term" value="C:TRAMP complex"/>
    <property type="evidence" value="ECO:0007669"/>
    <property type="project" value="TreeGrafter"/>
</dbReference>
<dbReference type="PANTHER" id="PTHR23092:SF15">
    <property type="entry name" value="INACTIVE NON-CANONICAL POLY(A) RNA POLYMERASE PROTEIN TRF4-2-RELATED"/>
    <property type="match status" value="1"/>
</dbReference>
<feature type="region of interest" description="Disordered" evidence="3">
    <location>
        <begin position="1"/>
        <end position="61"/>
    </location>
</feature>
<dbReference type="CDD" id="cd05402">
    <property type="entry name" value="NT_PAP_TUTase"/>
    <property type="match status" value="1"/>
</dbReference>
<keyword evidence="1" id="KW-0479">Metal-binding</keyword>
<proteinExistence type="predicted"/>
<dbReference type="Pfam" id="PF22600">
    <property type="entry name" value="MTPAP-like_central"/>
    <property type="match status" value="1"/>
</dbReference>
<feature type="region of interest" description="Disordered" evidence="3">
    <location>
        <begin position="148"/>
        <end position="221"/>
    </location>
</feature>
<organism evidence="6 7">
    <name type="scientific">Seminavis robusta</name>
    <dbReference type="NCBI Taxonomy" id="568900"/>
    <lineage>
        <taxon>Eukaryota</taxon>
        <taxon>Sar</taxon>
        <taxon>Stramenopiles</taxon>
        <taxon>Ochrophyta</taxon>
        <taxon>Bacillariophyta</taxon>
        <taxon>Bacillariophyceae</taxon>
        <taxon>Bacillariophycidae</taxon>
        <taxon>Naviculales</taxon>
        <taxon>Naviculaceae</taxon>
        <taxon>Seminavis</taxon>
    </lineage>
</organism>
<dbReference type="AlphaFoldDB" id="A0A9N8HHF7"/>
<evidence type="ECO:0000256" key="1">
    <source>
        <dbReference type="ARBA" id="ARBA00022723"/>
    </source>
</evidence>
<dbReference type="GO" id="GO:0043634">
    <property type="term" value="P:polyadenylation-dependent ncRNA catabolic process"/>
    <property type="evidence" value="ECO:0007669"/>
    <property type="project" value="TreeGrafter"/>
</dbReference>
<feature type="compositionally biased region" description="Basic and acidic residues" evidence="3">
    <location>
        <begin position="33"/>
        <end position="42"/>
    </location>
</feature>
<dbReference type="PANTHER" id="PTHR23092">
    <property type="entry name" value="POLY(A) RNA POLYMERASE"/>
    <property type="match status" value="1"/>
</dbReference>
<dbReference type="GO" id="GO:0031123">
    <property type="term" value="P:RNA 3'-end processing"/>
    <property type="evidence" value="ECO:0007669"/>
    <property type="project" value="TreeGrafter"/>
</dbReference>
<evidence type="ECO:0000313" key="6">
    <source>
        <dbReference type="EMBL" id="CAB9512892.1"/>
    </source>
</evidence>
<dbReference type="OrthoDB" id="273917at2759"/>
<dbReference type="Gene3D" id="3.30.460.10">
    <property type="entry name" value="Beta Polymerase, domain 2"/>
    <property type="match status" value="1"/>
</dbReference>